<evidence type="ECO:0000313" key="9">
    <source>
        <dbReference type="EMBL" id="MCQ5121951.1"/>
    </source>
</evidence>
<sequence length="690" mass="79362">MDNELMTLLRFLSKKTYVTLKDIELYFNITTRQASYRLDKLNDLLQSAQVPQLSYSTSARKPMKLSKETGAAIEALLTSANVNEGYYFSKKERLIYIYLLLFLDLEYVSLPDFIDAMQVSRSTVLMDLKELTQILEEHHIKIKNNRVKGYYLVGSEMEIRRYMMRDVIYTLAEGSGKVFDVFIDKQQLDIFDYSRLVISELAQTYHIRFVEDRLAEFIYIFIFLKARMQRGKDASAEIEQIMDLQIMTSMKEYEFTRALLKNYKNADGIKESDVNYIAAWILGISFGDINEDTKDCIVISDLIGKIMTRFEYLSGTHYKNTEEIFIQLYSHFRPAYYRLIFKLPIFNPLREKVKEEYPELYRLVAETMKPFQVMFGEALPDDEIAYLAMHFSMIYSGKQDHKGAPQKVALVVCSHGIGSSAILYNELKAMFPEFHFLPPTESLQVHAYIGQVDIIFSTNYIAADVSGHIPVIKVSPIMSTAERYQVFREVYVQMGGSFLKQPSVDVVMNIVSKYADIKEEEGLYHELIAYFSHVDTLPQTQSALTLSDMVNAKIIQLQAAARNWEEAVRIGFAPMVKEGYITQNYVEETIRSVKTIGPYIVITQHVALPHARPEAGALKEALGITVLKEPVVFGNEANDPVKYIFSLSAVNNENHIRAMAKLMELLNDQAFFRLLDEAKNAEEILQYINQ</sequence>
<dbReference type="PROSITE" id="PS51372">
    <property type="entry name" value="PRD_2"/>
    <property type="match status" value="1"/>
</dbReference>
<dbReference type="SUPFAM" id="SSF55804">
    <property type="entry name" value="Phoshotransferase/anion transport protein"/>
    <property type="match status" value="1"/>
</dbReference>
<protein>
    <submittedName>
        <fullName evidence="9">BglG family transcription antiterminator</fullName>
    </submittedName>
</protein>
<dbReference type="Gene3D" id="3.40.930.10">
    <property type="entry name" value="Mannitol-specific EII, Chain A"/>
    <property type="match status" value="1"/>
</dbReference>
<dbReference type="Pfam" id="PF00359">
    <property type="entry name" value="PTS_EIIA_2"/>
    <property type="match status" value="1"/>
</dbReference>
<evidence type="ECO:0000256" key="5">
    <source>
        <dbReference type="ARBA" id="ARBA00023163"/>
    </source>
</evidence>
<reference evidence="9 10" key="1">
    <citation type="submission" date="2022-06" db="EMBL/GenBank/DDBJ databases">
        <title>Isolation of gut microbiota from human fecal samples.</title>
        <authorList>
            <person name="Pamer E.G."/>
            <person name="Barat B."/>
            <person name="Waligurski E."/>
            <person name="Medina S."/>
            <person name="Paddock L."/>
            <person name="Mostad J."/>
        </authorList>
    </citation>
    <scope>NUCLEOTIDE SEQUENCE [LARGE SCALE GENOMIC DNA]</scope>
    <source>
        <strain evidence="9 10">DFI.6.1</strain>
    </source>
</reference>
<dbReference type="SUPFAM" id="SSF52794">
    <property type="entry name" value="PTS system IIB component-like"/>
    <property type="match status" value="1"/>
</dbReference>
<dbReference type="InterPro" id="IPR002178">
    <property type="entry name" value="PTS_EIIA_type-2_dom"/>
</dbReference>
<organism evidence="9 10">
    <name type="scientific">Massilicoli timonensis</name>
    <dbReference type="NCBI Taxonomy" id="2015901"/>
    <lineage>
        <taxon>Bacteria</taxon>
        <taxon>Bacillati</taxon>
        <taxon>Bacillota</taxon>
        <taxon>Erysipelotrichia</taxon>
        <taxon>Erysipelotrichales</taxon>
        <taxon>Erysipelotrichaceae</taxon>
        <taxon>Massilicoli</taxon>
    </lineage>
</organism>
<feature type="domain" description="PRD" evidence="8">
    <location>
        <begin position="294"/>
        <end position="401"/>
    </location>
</feature>
<dbReference type="CDD" id="cd00211">
    <property type="entry name" value="PTS_IIA_fru"/>
    <property type="match status" value="1"/>
</dbReference>
<dbReference type="PANTHER" id="PTHR30185:SF9">
    <property type="entry name" value="MANNITOL-SPECIFIC PHOSPHOTRANSFERASE ENZYME IIA COMPONENT"/>
    <property type="match status" value="1"/>
</dbReference>
<dbReference type="PROSITE" id="PS51099">
    <property type="entry name" value="PTS_EIIB_TYPE_2"/>
    <property type="match status" value="1"/>
</dbReference>
<keyword evidence="10" id="KW-1185">Reference proteome</keyword>
<dbReference type="PANTHER" id="PTHR30185">
    <property type="entry name" value="CRYPTIC BETA-GLUCOSIDE BGL OPERON ANTITERMINATOR"/>
    <property type="match status" value="1"/>
</dbReference>
<accession>A0ABT1SL52</accession>
<dbReference type="InterPro" id="IPR016152">
    <property type="entry name" value="PTrfase/Anion_transptr"/>
</dbReference>
<evidence type="ECO:0000313" key="10">
    <source>
        <dbReference type="Proteomes" id="UP001524435"/>
    </source>
</evidence>
<dbReference type="InterPro" id="IPR007737">
    <property type="entry name" value="Mga_HTH"/>
</dbReference>
<dbReference type="InterPro" id="IPR013011">
    <property type="entry name" value="PTS_EIIB_2"/>
</dbReference>
<keyword evidence="5" id="KW-0804">Transcription</keyword>
<name>A0ABT1SL52_9FIRM</name>
<evidence type="ECO:0000259" key="8">
    <source>
        <dbReference type="PROSITE" id="PS51372"/>
    </source>
</evidence>
<dbReference type="Proteomes" id="UP001524435">
    <property type="component" value="Unassembled WGS sequence"/>
</dbReference>
<keyword evidence="1" id="KW-0808">Transferase</keyword>
<dbReference type="Pfam" id="PF05043">
    <property type="entry name" value="Mga"/>
    <property type="match status" value="1"/>
</dbReference>
<dbReference type="Pfam" id="PF00874">
    <property type="entry name" value="PRD"/>
    <property type="match status" value="1"/>
</dbReference>
<evidence type="ECO:0000259" key="6">
    <source>
        <dbReference type="PROSITE" id="PS51094"/>
    </source>
</evidence>
<evidence type="ECO:0000256" key="2">
    <source>
        <dbReference type="ARBA" id="ARBA00022737"/>
    </source>
</evidence>
<dbReference type="Gene3D" id="1.10.1790.10">
    <property type="entry name" value="PRD domain"/>
    <property type="match status" value="1"/>
</dbReference>
<dbReference type="InterPro" id="IPR036634">
    <property type="entry name" value="PRD_sf"/>
</dbReference>
<dbReference type="SUPFAM" id="SSF63520">
    <property type="entry name" value="PTS-regulatory domain, PRD"/>
    <property type="match status" value="1"/>
</dbReference>
<dbReference type="Gene3D" id="3.40.50.2300">
    <property type="match status" value="1"/>
</dbReference>
<dbReference type="RefSeq" id="WP_178200943.1">
    <property type="nucleotide sequence ID" value="NZ_CALVCM010000040.1"/>
</dbReference>
<dbReference type="CDD" id="cd05568">
    <property type="entry name" value="PTS_IIB_bgl_like"/>
    <property type="match status" value="1"/>
</dbReference>
<dbReference type="InterPro" id="IPR050661">
    <property type="entry name" value="BglG_antiterminators"/>
</dbReference>
<evidence type="ECO:0000256" key="3">
    <source>
        <dbReference type="ARBA" id="ARBA00023015"/>
    </source>
</evidence>
<keyword evidence="4" id="KW-0010">Activator</keyword>
<dbReference type="EMBL" id="JANGCH010000008">
    <property type="protein sequence ID" value="MCQ5121951.1"/>
    <property type="molecule type" value="Genomic_DNA"/>
</dbReference>
<gene>
    <name evidence="9" type="ORF">NE663_06730</name>
</gene>
<dbReference type="InterPro" id="IPR011608">
    <property type="entry name" value="PRD"/>
</dbReference>
<proteinExistence type="predicted"/>
<evidence type="ECO:0000256" key="4">
    <source>
        <dbReference type="ARBA" id="ARBA00023159"/>
    </source>
</evidence>
<dbReference type="InterPro" id="IPR036388">
    <property type="entry name" value="WH-like_DNA-bd_sf"/>
</dbReference>
<feature type="domain" description="PTS EIIB type-2" evidence="7">
    <location>
        <begin position="407"/>
        <end position="498"/>
    </location>
</feature>
<dbReference type="Gene3D" id="1.10.10.10">
    <property type="entry name" value="Winged helix-like DNA-binding domain superfamily/Winged helix DNA-binding domain"/>
    <property type="match status" value="1"/>
</dbReference>
<keyword evidence="3" id="KW-0805">Transcription regulation</keyword>
<evidence type="ECO:0000259" key="7">
    <source>
        <dbReference type="PROSITE" id="PS51099"/>
    </source>
</evidence>
<evidence type="ECO:0000256" key="1">
    <source>
        <dbReference type="ARBA" id="ARBA00022679"/>
    </source>
</evidence>
<keyword evidence="2" id="KW-0677">Repeat</keyword>
<feature type="domain" description="PTS EIIA type-2" evidence="6">
    <location>
        <begin position="548"/>
        <end position="690"/>
    </location>
</feature>
<comment type="caution">
    <text evidence="9">The sequence shown here is derived from an EMBL/GenBank/DDBJ whole genome shotgun (WGS) entry which is preliminary data.</text>
</comment>
<dbReference type="PROSITE" id="PS51094">
    <property type="entry name" value="PTS_EIIA_TYPE_2"/>
    <property type="match status" value="1"/>
</dbReference>
<dbReference type="InterPro" id="IPR036095">
    <property type="entry name" value="PTS_EIIB-like_sf"/>
</dbReference>